<feature type="compositionally biased region" description="Polar residues" evidence="4">
    <location>
        <begin position="117"/>
        <end position="127"/>
    </location>
</feature>
<dbReference type="PROSITE" id="PS50011">
    <property type="entry name" value="PROTEIN_KINASE_DOM"/>
    <property type="match status" value="1"/>
</dbReference>
<comment type="caution">
    <text evidence="6">The sequence shown here is derived from an EMBL/GenBank/DDBJ whole genome shotgun (WGS) entry which is preliminary data.</text>
</comment>
<comment type="similarity">
    <text evidence="1">Belongs to the protein kinase superfamily. STE Ser/Thr protein kinase family. STE20 subfamily.</text>
</comment>
<dbReference type="InterPro" id="IPR051931">
    <property type="entry name" value="PAK3-like"/>
</dbReference>
<dbReference type="Proteomes" id="UP000306954">
    <property type="component" value="Unassembled WGS sequence"/>
</dbReference>
<dbReference type="PANTHER" id="PTHR45832">
    <property type="entry name" value="SERINE/THREONINE-PROTEIN KINASE SAMKA-RELATED-RELATED"/>
    <property type="match status" value="1"/>
</dbReference>
<dbReference type="InterPro" id="IPR011009">
    <property type="entry name" value="Kinase-like_dom_sf"/>
</dbReference>
<evidence type="ECO:0000259" key="5">
    <source>
        <dbReference type="PROSITE" id="PS50011"/>
    </source>
</evidence>
<keyword evidence="2" id="KW-0547">Nucleotide-binding</keyword>
<reference evidence="6 7" key="1">
    <citation type="submission" date="2019-03" db="EMBL/GenBank/DDBJ databases">
        <title>Sequencing 23 genomes of Wallemia ichthyophaga.</title>
        <authorList>
            <person name="Gostincar C."/>
        </authorList>
    </citation>
    <scope>NUCLEOTIDE SEQUENCE [LARGE SCALE GENOMIC DNA]</scope>
    <source>
        <strain evidence="6 7">EXF-8621</strain>
    </source>
</reference>
<evidence type="ECO:0000313" key="7">
    <source>
        <dbReference type="Proteomes" id="UP000306954"/>
    </source>
</evidence>
<feature type="compositionally biased region" description="Polar residues" evidence="4">
    <location>
        <begin position="165"/>
        <end position="178"/>
    </location>
</feature>
<dbReference type="InterPro" id="IPR000719">
    <property type="entry name" value="Prot_kinase_dom"/>
</dbReference>
<feature type="domain" description="Protein kinase" evidence="5">
    <location>
        <begin position="536"/>
        <end position="791"/>
    </location>
</feature>
<name>A0A4T0I7L5_WALIC</name>
<evidence type="ECO:0000256" key="4">
    <source>
        <dbReference type="SAM" id="MobiDB-lite"/>
    </source>
</evidence>
<evidence type="ECO:0000256" key="3">
    <source>
        <dbReference type="ARBA" id="ARBA00022840"/>
    </source>
</evidence>
<feature type="region of interest" description="Disordered" evidence="4">
    <location>
        <begin position="443"/>
        <end position="465"/>
    </location>
</feature>
<dbReference type="GO" id="GO:0005524">
    <property type="term" value="F:ATP binding"/>
    <property type="evidence" value="ECO:0007669"/>
    <property type="project" value="UniProtKB-KW"/>
</dbReference>
<feature type="region of interest" description="Disordered" evidence="4">
    <location>
        <begin position="84"/>
        <end position="127"/>
    </location>
</feature>
<evidence type="ECO:0000256" key="1">
    <source>
        <dbReference type="ARBA" id="ARBA00008874"/>
    </source>
</evidence>
<evidence type="ECO:0000256" key="2">
    <source>
        <dbReference type="ARBA" id="ARBA00022741"/>
    </source>
</evidence>
<organism evidence="6 7">
    <name type="scientific">Wallemia ichthyophaga</name>
    <dbReference type="NCBI Taxonomy" id="245174"/>
    <lineage>
        <taxon>Eukaryota</taxon>
        <taxon>Fungi</taxon>
        <taxon>Dikarya</taxon>
        <taxon>Basidiomycota</taxon>
        <taxon>Wallemiomycotina</taxon>
        <taxon>Wallemiomycetes</taxon>
        <taxon>Wallemiales</taxon>
        <taxon>Wallemiaceae</taxon>
        <taxon>Wallemia</taxon>
    </lineage>
</organism>
<gene>
    <name evidence="6" type="ORF">E3P90_01803</name>
</gene>
<dbReference type="Gene3D" id="1.10.510.10">
    <property type="entry name" value="Transferase(Phosphotransferase) domain 1"/>
    <property type="match status" value="1"/>
</dbReference>
<dbReference type="SUPFAM" id="SSF56112">
    <property type="entry name" value="Protein kinase-like (PK-like)"/>
    <property type="match status" value="1"/>
</dbReference>
<feature type="region of interest" description="Disordered" evidence="4">
    <location>
        <begin position="320"/>
        <end position="340"/>
    </location>
</feature>
<dbReference type="PANTHER" id="PTHR45832:SF22">
    <property type="entry name" value="SERINE_THREONINE-PROTEIN KINASE SAMKA-RELATED"/>
    <property type="match status" value="1"/>
</dbReference>
<feature type="compositionally biased region" description="Low complexity" evidence="4">
    <location>
        <begin position="443"/>
        <end position="460"/>
    </location>
</feature>
<feature type="region of interest" description="Disordered" evidence="4">
    <location>
        <begin position="158"/>
        <end position="195"/>
    </location>
</feature>
<sequence length="821" mass="88169">MAESVKNRLKQKTQKKKDFDFSFNSHSHGDGDGDDDQGVNHGDDAITLPNKIEHLIHVDGHMSGLPPSWANQLAQLGYFGDLDTPAINQHKQRGSTQQRGQPKRHTDHTQHPGRSGHSGTTVHSRQSHLSIPQLNIADQDEDWSKGVLKALERSSLDDFKAAPSRRSSAVNVESGKSTQLHRRPATTDTNQPRYTVPRSFAAAQDQYLSNIAIRKEIDASHGINEPHAADVYGGMEEEILDSPRDVDDVGDVDVTHWAIPNSPSALSFQLSPLQIDNHTFELSESTTTPPLIPAHLRNSAKQVETRKRSRSSLIALDKSRHVSTLSTPGSVDGDGDGDNNITATYMHDMHAAPNLDDIVQDDSSSSSSDAIHGIGVIPGDGSRPSHAHSLSDDSTFSILDGVRGVDNFNDPDSPDNHGLGIDVYGLTRGAQSEINTLSALNASNASSTSNISSTSSTSTARVGAEESVADQPIAFDIPHAHQSNLQLNSTATTSNSKSPADLYKTLSQDTEADTKYALTHLVPLASTGSATDAYPPAQRTLIATGLSGDVYASGCGMRALKVVRRTTESTRLLNLQNELSIVRSVPHEAILPILELYVGETPPHATLVMPLMARSLTDILALMEHGLVLSGGQIARVVQDILSALAALHAHPDHILHRDVRSDTIMLASDGRSVLTDFASATRSPDEHGCSVGDVISAPFWLAPELCADGGRYTHKSDVWSLIATTHEMVTGLPPYAEYDELALFRKLAGGLPDLPNEACSSVSGFITRNAVVDPVARPSARQLLDNDPLVGHDSQANVANREDIASLLVLANQLESEPTS</sequence>
<feature type="region of interest" description="Disordered" evidence="4">
    <location>
        <begin position="1"/>
        <end position="45"/>
    </location>
</feature>
<proteinExistence type="inferred from homology"/>
<keyword evidence="3" id="KW-0067">ATP-binding</keyword>
<dbReference type="GO" id="GO:0004672">
    <property type="term" value="F:protein kinase activity"/>
    <property type="evidence" value="ECO:0007669"/>
    <property type="project" value="InterPro"/>
</dbReference>
<protein>
    <recommendedName>
        <fullName evidence="5">Protein kinase domain-containing protein</fullName>
    </recommendedName>
</protein>
<accession>A0A4T0I7L5</accession>
<feature type="region of interest" description="Disordered" evidence="4">
    <location>
        <begin position="359"/>
        <end position="392"/>
    </location>
</feature>
<dbReference type="EMBL" id="SPOF01000016">
    <property type="protein sequence ID" value="TIB13037.1"/>
    <property type="molecule type" value="Genomic_DNA"/>
</dbReference>
<dbReference type="AlphaFoldDB" id="A0A4T0I7L5"/>
<dbReference type="Pfam" id="PF00069">
    <property type="entry name" value="Pkinase"/>
    <property type="match status" value="1"/>
</dbReference>
<feature type="compositionally biased region" description="Polar residues" evidence="4">
    <location>
        <begin position="86"/>
        <end position="100"/>
    </location>
</feature>
<evidence type="ECO:0000313" key="6">
    <source>
        <dbReference type="EMBL" id="TIB13037.1"/>
    </source>
</evidence>